<name>A0A6P6FAD7_BOMIM</name>
<keyword evidence="3" id="KW-0677">Repeat</keyword>
<dbReference type="GeneID" id="100742257"/>
<dbReference type="SMART" id="SM00369">
    <property type="entry name" value="LRR_TYP"/>
    <property type="match status" value="5"/>
</dbReference>
<feature type="domain" description="Ig-like" evidence="6">
    <location>
        <begin position="279"/>
        <end position="393"/>
    </location>
</feature>
<dbReference type="OrthoDB" id="1099686at2759"/>
<dbReference type="AlphaFoldDB" id="A0A6P6FAD7"/>
<accession>A0A6P6FAD7</accession>
<dbReference type="SUPFAM" id="SSF52058">
    <property type="entry name" value="L domain-like"/>
    <property type="match status" value="1"/>
</dbReference>
<sequence length="733" mass="79745">MIGAMHHPLRGRILLALFILLSTFALLSKAVAFPDWTDCPATCRCKWTSGKKSALCYNASLTSLPANLDPDMQVLDLSGNKIPALQSEIFKRSGLVNLQRVFLRNAGIYKIHADSFRDMRILVEIDLSDNHVEMLEPDTFLGNERLRILILSGNPLGKLRSHQFPILQHLRNLELQRCSLSEIHGEAFVHLTGLESLRLDHNELEYLDVSVISSLPRLKTLTLDGNQWSCDCRLRDFRIWLIPSRPSKLYSVPQVCSSPMRLEGRKWEDVKPAEFACEPEVFVLASSIQEETNGNLSLACLATGDPEPEVWWQLNGGPVNATKLTEQTYSGTYVAYATSDVDMAYNERVPSSSRLTDRWNNLTVYNASDGDAGEYSCFAKNIAGLARDTVSVAIPRVYTAPTLSQSDNWLLWVSLAGGGAAALCASISAVLLALCVCGGTRRQRAREKVKLQGSTSFGDQEKKLLDLSVTTTTPGNSNDRGSGHGSIVEACSTGDLELAERGSICDPMSAATVTVERLRPEVSSGSVTAMRAVPCAAMFPPPPPEFTSGVLPAGIFGNIFISVSMPQDSSDRCYPDLLDIPVHGTSGVVNKTTSALPAASSVSSFATLPRRALRSSDLCSPYDNMGPRVTANGSSAFSLTDADLRLSPPPHTTATRVCIPMRDVLVRPAFEQIVGIIVQSSSVAFFPPQSEKTNHHHVQSRASSSPLISFVVFVVDSTPHVSAFYTVSRGPTR</sequence>
<evidence type="ECO:0000259" key="6">
    <source>
        <dbReference type="PROSITE" id="PS50835"/>
    </source>
</evidence>
<dbReference type="InterPro" id="IPR036179">
    <property type="entry name" value="Ig-like_dom_sf"/>
</dbReference>
<evidence type="ECO:0000256" key="3">
    <source>
        <dbReference type="ARBA" id="ARBA00022737"/>
    </source>
</evidence>
<feature type="signal peptide" evidence="5">
    <location>
        <begin position="1"/>
        <end position="32"/>
    </location>
</feature>
<dbReference type="SMART" id="SM00408">
    <property type="entry name" value="IGc2"/>
    <property type="match status" value="1"/>
</dbReference>
<evidence type="ECO:0000256" key="4">
    <source>
        <dbReference type="ARBA" id="ARBA00023157"/>
    </source>
</evidence>
<keyword evidence="7" id="KW-1185">Reference proteome</keyword>
<dbReference type="Pfam" id="PF13927">
    <property type="entry name" value="Ig_3"/>
    <property type="match status" value="1"/>
</dbReference>
<proteinExistence type="predicted"/>
<evidence type="ECO:0000256" key="2">
    <source>
        <dbReference type="ARBA" id="ARBA00022729"/>
    </source>
</evidence>
<dbReference type="KEGG" id="bim:100742257"/>
<dbReference type="RefSeq" id="XP_024222202.1">
    <property type="nucleotide sequence ID" value="XM_024366434.2"/>
</dbReference>
<reference evidence="8 9" key="1">
    <citation type="submission" date="2025-04" db="UniProtKB">
        <authorList>
            <consortium name="RefSeq"/>
        </authorList>
    </citation>
    <scope>IDENTIFICATION</scope>
</reference>
<feature type="chain" id="PRO_5044649553" evidence="5">
    <location>
        <begin position="33"/>
        <end position="733"/>
    </location>
</feature>
<organism evidence="7 9">
    <name type="scientific">Bombus impatiens</name>
    <name type="common">Bumblebee</name>
    <dbReference type="NCBI Taxonomy" id="132113"/>
    <lineage>
        <taxon>Eukaryota</taxon>
        <taxon>Metazoa</taxon>
        <taxon>Ecdysozoa</taxon>
        <taxon>Arthropoda</taxon>
        <taxon>Hexapoda</taxon>
        <taxon>Insecta</taxon>
        <taxon>Pterygota</taxon>
        <taxon>Neoptera</taxon>
        <taxon>Endopterygota</taxon>
        <taxon>Hymenoptera</taxon>
        <taxon>Apocrita</taxon>
        <taxon>Aculeata</taxon>
        <taxon>Apoidea</taxon>
        <taxon>Anthophila</taxon>
        <taxon>Apidae</taxon>
        <taxon>Bombus</taxon>
        <taxon>Pyrobombus</taxon>
    </lineage>
</organism>
<evidence type="ECO:0000313" key="8">
    <source>
        <dbReference type="RefSeq" id="XP_024222201.1"/>
    </source>
</evidence>
<dbReference type="Gene3D" id="2.60.40.10">
    <property type="entry name" value="Immunoglobulins"/>
    <property type="match status" value="1"/>
</dbReference>
<dbReference type="InterPro" id="IPR000483">
    <property type="entry name" value="Cys-rich_flank_reg_C"/>
</dbReference>
<keyword evidence="2 5" id="KW-0732">Signal</keyword>
<dbReference type="InterPro" id="IPR007110">
    <property type="entry name" value="Ig-like_dom"/>
</dbReference>
<keyword evidence="1" id="KW-0433">Leucine-rich repeat</keyword>
<dbReference type="PANTHER" id="PTHR24366:SF87">
    <property type="entry name" value="KEKKON 6, ISOFORM B"/>
    <property type="match status" value="1"/>
</dbReference>
<dbReference type="Proteomes" id="UP000515180">
    <property type="component" value="Unplaced"/>
</dbReference>
<dbReference type="GO" id="GO:0071944">
    <property type="term" value="C:cell periphery"/>
    <property type="evidence" value="ECO:0007669"/>
    <property type="project" value="UniProtKB-ARBA"/>
</dbReference>
<dbReference type="PROSITE" id="PS50835">
    <property type="entry name" value="IG_LIKE"/>
    <property type="match status" value="1"/>
</dbReference>
<dbReference type="CDD" id="cd00096">
    <property type="entry name" value="Ig"/>
    <property type="match status" value="1"/>
</dbReference>
<dbReference type="InterPro" id="IPR032675">
    <property type="entry name" value="LRR_dom_sf"/>
</dbReference>
<dbReference type="RefSeq" id="XP_024222201.1">
    <property type="nucleotide sequence ID" value="XM_024366433.2"/>
</dbReference>
<dbReference type="InterPro" id="IPR013783">
    <property type="entry name" value="Ig-like_fold"/>
</dbReference>
<dbReference type="SUPFAM" id="SSF48726">
    <property type="entry name" value="Immunoglobulin"/>
    <property type="match status" value="1"/>
</dbReference>
<keyword evidence="4" id="KW-1015">Disulfide bond</keyword>
<evidence type="ECO:0000256" key="1">
    <source>
        <dbReference type="ARBA" id="ARBA00022614"/>
    </source>
</evidence>
<dbReference type="Gene3D" id="3.80.10.10">
    <property type="entry name" value="Ribonuclease Inhibitor"/>
    <property type="match status" value="2"/>
</dbReference>
<dbReference type="FunFam" id="3.80.10.10:FF:000082">
    <property type="entry name" value="Leucine-rich repeat-containing 24"/>
    <property type="match status" value="1"/>
</dbReference>
<dbReference type="SMART" id="SM00082">
    <property type="entry name" value="LRRCT"/>
    <property type="match status" value="1"/>
</dbReference>
<dbReference type="InterPro" id="IPR001611">
    <property type="entry name" value="Leu-rich_rpt"/>
</dbReference>
<evidence type="ECO:0000256" key="5">
    <source>
        <dbReference type="SAM" id="SignalP"/>
    </source>
</evidence>
<dbReference type="Pfam" id="PF13855">
    <property type="entry name" value="LRR_8"/>
    <property type="match status" value="2"/>
</dbReference>
<dbReference type="InterPro" id="IPR003598">
    <property type="entry name" value="Ig_sub2"/>
</dbReference>
<evidence type="ECO:0000313" key="9">
    <source>
        <dbReference type="RefSeq" id="XP_024222202.1"/>
    </source>
</evidence>
<protein>
    <submittedName>
        <fullName evidence="8 9">Leucine-rich repeat-containing protein 24 isoform X1</fullName>
    </submittedName>
</protein>
<dbReference type="InterPro" id="IPR003599">
    <property type="entry name" value="Ig_sub"/>
</dbReference>
<gene>
    <name evidence="8 9" type="primary">LOC100742257</name>
</gene>
<dbReference type="PANTHER" id="PTHR24366">
    <property type="entry name" value="IG(IMMUNOGLOBULIN) AND LRR(LEUCINE RICH REPEAT) DOMAINS"/>
    <property type="match status" value="1"/>
</dbReference>
<dbReference type="InterPro" id="IPR003591">
    <property type="entry name" value="Leu-rich_rpt_typical-subtyp"/>
</dbReference>
<dbReference type="SMART" id="SM00409">
    <property type="entry name" value="IG"/>
    <property type="match status" value="1"/>
</dbReference>
<evidence type="ECO:0000313" key="7">
    <source>
        <dbReference type="Proteomes" id="UP000515180"/>
    </source>
</evidence>